<accession>A0A7S3ABW6</accession>
<dbReference type="PANTHER" id="PTHR10037">
    <property type="entry name" value="VOLTAGE-GATED CATION CHANNEL CALCIUM AND SODIUM"/>
    <property type="match status" value="1"/>
</dbReference>
<sequence>MGKLASCTDPSLLTREECDAASMAMSMYGAGGVVSWSNPPVGSFDDFGASMRLLYVISTTDEWEIIMYKLMDSNEPGMAAIRNDYDLASLFAVSWMLLGSFFALNLFVGVVIDQFNRIKVVTVRPRPIVDF</sequence>
<dbReference type="Pfam" id="PF00520">
    <property type="entry name" value="Ion_trans"/>
    <property type="match status" value="1"/>
</dbReference>
<evidence type="ECO:0000313" key="7">
    <source>
        <dbReference type="EMBL" id="CAE0097184.1"/>
    </source>
</evidence>
<dbReference type="InterPro" id="IPR043203">
    <property type="entry name" value="VGCC_Ca_Na"/>
</dbReference>
<keyword evidence="2 5" id="KW-0812">Transmembrane</keyword>
<evidence type="ECO:0000256" key="4">
    <source>
        <dbReference type="ARBA" id="ARBA00023136"/>
    </source>
</evidence>
<evidence type="ECO:0000259" key="6">
    <source>
        <dbReference type="Pfam" id="PF00520"/>
    </source>
</evidence>
<dbReference type="GO" id="GO:0005248">
    <property type="term" value="F:voltage-gated sodium channel activity"/>
    <property type="evidence" value="ECO:0007669"/>
    <property type="project" value="TreeGrafter"/>
</dbReference>
<evidence type="ECO:0000256" key="2">
    <source>
        <dbReference type="ARBA" id="ARBA00022692"/>
    </source>
</evidence>
<dbReference type="Gene3D" id="1.10.287.70">
    <property type="match status" value="1"/>
</dbReference>
<dbReference type="EMBL" id="HBHX01001190">
    <property type="protein sequence ID" value="CAE0097184.1"/>
    <property type="molecule type" value="Transcribed_RNA"/>
</dbReference>
<gene>
    <name evidence="7" type="ORF">HERI1096_LOCUS690</name>
</gene>
<evidence type="ECO:0000256" key="3">
    <source>
        <dbReference type="ARBA" id="ARBA00022989"/>
    </source>
</evidence>
<evidence type="ECO:0000256" key="5">
    <source>
        <dbReference type="SAM" id="Phobius"/>
    </source>
</evidence>
<keyword evidence="3 5" id="KW-1133">Transmembrane helix</keyword>
<feature type="transmembrane region" description="Helical" evidence="5">
    <location>
        <begin position="87"/>
        <end position="112"/>
    </location>
</feature>
<dbReference type="GO" id="GO:0001518">
    <property type="term" value="C:voltage-gated sodium channel complex"/>
    <property type="evidence" value="ECO:0007669"/>
    <property type="project" value="TreeGrafter"/>
</dbReference>
<feature type="domain" description="Ion transport" evidence="6">
    <location>
        <begin position="22"/>
        <end position="119"/>
    </location>
</feature>
<proteinExistence type="predicted"/>
<keyword evidence="4 5" id="KW-0472">Membrane</keyword>
<reference evidence="7" key="1">
    <citation type="submission" date="2021-01" db="EMBL/GenBank/DDBJ databases">
        <authorList>
            <person name="Corre E."/>
            <person name="Pelletier E."/>
            <person name="Niang G."/>
            <person name="Scheremetjew M."/>
            <person name="Finn R."/>
            <person name="Kale V."/>
            <person name="Holt S."/>
            <person name="Cochrane G."/>
            <person name="Meng A."/>
            <person name="Brown T."/>
            <person name="Cohen L."/>
        </authorList>
    </citation>
    <scope>NUCLEOTIDE SEQUENCE</scope>
    <source>
        <strain evidence="7">CCMP281</strain>
    </source>
</reference>
<comment type="subcellular location">
    <subcellularLocation>
        <location evidence="1">Membrane</location>
        <topology evidence="1">Multi-pass membrane protein</topology>
    </subcellularLocation>
</comment>
<name>A0A7S3ABW6_9EUKA</name>
<dbReference type="AlphaFoldDB" id="A0A7S3ABW6"/>
<dbReference type="PANTHER" id="PTHR10037:SF62">
    <property type="entry name" value="SODIUM CHANNEL PROTEIN 60E"/>
    <property type="match status" value="1"/>
</dbReference>
<organism evidence="7">
    <name type="scientific">Haptolina ericina</name>
    <dbReference type="NCBI Taxonomy" id="156174"/>
    <lineage>
        <taxon>Eukaryota</taxon>
        <taxon>Haptista</taxon>
        <taxon>Haptophyta</taxon>
        <taxon>Prymnesiophyceae</taxon>
        <taxon>Prymnesiales</taxon>
        <taxon>Prymnesiaceae</taxon>
        <taxon>Haptolina</taxon>
    </lineage>
</organism>
<protein>
    <recommendedName>
        <fullName evidence="6">Ion transport domain-containing protein</fullName>
    </recommendedName>
</protein>
<dbReference type="InterPro" id="IPR005821">
    <property type="entry name" value="Ion_trans_dom"/>
</dbReference>
<evidence type="ECO:0000256" key="1">
    <source>
        <dbReference type="ARBA" id="ARBA00004141"/>
    </source>
</evidence>